<dbReference type="Pfam" id="PF00743">
    <property type="entry name" value="FMO-like"/>
    <property type="match status" value="1"/>
</dbReference>
<keyword evidence="2 6" id="KW-0285">Flavoprotein</keyword>
<evidence type="ECO:0000256" key="4">
    <source>
        <dbReference type="ARBA" id="ARBA00022857"/>
    </source>
</evidence>
<comment type="caution">
    <text evidence="7">The sequence shown here is derived from an EMBL/GenBank/DDBJ whole genome shotgun (WGS) entry which is preliminary data.</text>
</comment>
<dbReference type="GO" id="GO:0050660">
    <property type="term" value="F:flavin adenine dinucleotide binding"/>
    <property type="evidence" value="ECO:0007669"/>
    <property type="project" value="InterPro"/>
</dbReference>
<evidence type="ECO:0000256" key="5">
    <source>
        <dbReference type="ARBA" id="ARBA00023002"/>
    </source>
</evidence>
<evidence type="ECO:0000313" key="7">
    <source>
        <dbReference type="EMBL" id="GFX88382.1"/>
    </source>
</evidence>
<dbReference type="InterPro" id="IPR036188">
    <property type="entry name" value="FAD/NAD-bd_sf"/>
</dbReference>
<dbReference type="InterPro" id="IPR000960">
    <property type="entry name" value="Flavin_mOase"/>
</dbReference>
<dbReference type="EMBL" id="BMAU01021052">
    <property type="protein sequence ID" value="GFX88382.1"/>
    <property type="molecule type" value="Genomic_DNA"/>
</dbReference>
<keyword evidence="8" id="KW-1185">Reference proteome</keyword>
<comment type="similarity">
    <text evidence="1 6">Belongs to the FMO family.</text>
</comment>
<keyword evidence="4" id="KW-0521">NADP</keyword>
<dbReference type="PANTHER" id="PTHR23023">
    <property type="entry name" value="DIMETHYLANILINE MONOOXYGENASE"/>
    <property type="match status" value="1"/>
</dbReference>
<proteinExistence type="inferred from homology"/>
<dbReference type="PRINTS" id="PR00370">
    <property type="entry name" value="FMOXYGENASE"/>
</dbReference>
<keyword evidence="6 7" id="KW-0503">Monooxygenase</keyword>
<accession>A0A8X6UY53</accession>
<dbReference type="AlphaFoldDB" id="A0A8X6UY53"/>
<dbReference type="Gene3D" id="3.50.50.60">
    <property type="entry name" value="FAD/NAD(P)-binding domain"/>
    <property type="match status" value="1"/>
</dbReference>
<dbReference type="EC" id="1.-.-.-" evidence="6"/>
<keyword evidence="3 6" id="KW-0274">FAD</keyword>
<comment type="cofactor">
    <cofactor evidence="6">
        <name>FAD</name>
        <dbReference type="ChEBI" id="CHEBI:57692"/>
    </cofactor>
</comment>
<evidence type="ECO:0000256" key="3">
    <source>
        <dbReference type="ARBA" id="ARBA00022827"/>
    </source>
</evidence>
<name>A0A8X6UY53_TRICX</name>
<dbReference type="SUPFAM" id="SSF51905">
    <property type="entry name" value="FAD/NAD(P)-binding domain"/>
    <property type="match status" value="1"/>
</dbReference>
<gene>
    <name evidence="7" type="primary">Fmo5</name>
    <name evidence="7" type="ORF">TNCV_2278522</name>
</gene>
<dbReference type="GO" id="GO:0004499">
    <property type="term" value="F:N,N-dimethylaniline monooxygenase activity"/>
    <property type="evidence" value="ECO:0007669"/>
    <property type="project" value="InterPro"/>
</dbReference>
<evidence type="ECO:0000256" key="2">
    <source>
        <dbReference type="ARBA" id="ARBA00022630"/>
    </source>
</evidence>
<keyword evidence="5 6" id="KW-0560">Oxidoreductase</keyword>
<reference evidence="7" key="1">
    <citation type="submission" date="2020-08" db="EMBL/GenBank/DDBJ databases">
        <title>Multicomponent nature underlies the extraordinary mechanical properties of spider dragline silk.</title>
        <authorList>
            <person name="Kono N."/>
            <person name="Nakamura H."/>
            <person name="Mori M."/>
            <person name="Yoshida Y."/>
            <person name="Ohtoshi R."/>
            <person name="Malay A.D."/>
            <person name="Moran D.A.P."/>
            <person name="Tomita M."/>
            <person name="Numata K."/>
            <person name="Arakawa K."/>
        </authorList>
    </citation>
    <scope>NUCLEOTIDE SEQUENCE</scope>
</reference>
<evidence type="ECO:0000313" key="8">
    <source>
        <dbReference type="Proteomes" id="UP000887159"/>
    </source>
</evidence>
<dbReference type="Proteomes" id="UP000887159">
    <property type="component" value="Unassembled WGS sequence"/>
</dbReference>
<evidence type="ECO:0000256" key="6">
    <source>
        <dbReference type="RuleBase" id="RU361177"/>
    </source>
</evidence>
<dbReference type="InterPro" id="IPR020946">
    <property type="entry name" value="Flavin_mOase-like"/>
</dbReference>
<dbReference type="InterPro" id="IPR050346">
    <property type="entry name" value="FMO-like"/>
</dbReference>
<dbReference type="GO" id="GO:0050661">
    <property type="term" value="F:NADP binding"/>
    <property type="evidence" value="ECO:0007669"/>
    <property type="project" value="InterPro"/>
</dbReference>
<protein>
    <recommendedName>
        <fullName evidence="6">Flavin-containing monooxygenase</fullName>
        <ecNumber evidence="6">1.-.-.-</ecNumber>
    </recommendedName>
</protein>
<organism evidence="7 8">
    <name type="scientific">Trichonephila clavipes</name>
    <name type="common">Golden silk orbweaver</name>
    <name type="synonym">Nephila clavipes</name>
    <dbReference type="NCBI Taxonomy" id="2585209"/>
    <lineage>
        <taxon>Eukaryota</taxon>
        <taxon>Metazoa</taxon>
        <taxon>Ecdysozoa</taxon>
        <taxon>Arthropoda</taxon>
        <taxon>Chelicerata</taxon>
        <taxon>Arachnida</taxon>
        <taxon>Araneae</taxon>
        <taxon>Araneomorphae</taxon>
        <taxon>Entelegynae</taxon>
        <taxon>Araneoidea</taxon>
        <taxon>Nephilidae</taxon>
        <taxon>Trichonephila</taxon>
    </lineage>
</organism>
<sequence length="299" mass="32890">MNASKRVAVVGAGISGLVAIKSLKEEGLFPVCFEKTSRLGGLWHYHEDDTKGVPSVMWCTSLNNSKEPGALSDFPAKAESPNFMRHFQVLEMLQDYASKFDLLKHINYNKEVVKIIRADDYDATGKWCVSVKGVESEDIREDIYDGVLICAGHLSIENIPSFPCMDSFDGKIIHTHSLKKIIEFDDQVVCVVGTGSSALDAAVEISHVAKQKITPLNVTPGAGPVCLGCRRFDYSRSPGHQHTAITGTKAEPAFIRKHNRSPLRPPEIPSLLTLMLLNTVVWSQCNACFRAFGSKVSLK</sequence>
<evidence type="ECO:0000256" key="1">
    <source>
        <dbReference type="ARBA" id="ARBA00009183"/>
    </source>
</evidence>